<dbReference type="Pfam" id="PF05699">
    <property type="entry name" value="Dimer_Tnp_hAT"/>
    <property type="match status" value="1"/>
</dbReference>
<name>A0ABM4D149_HYDVU</name>
<proteinExistence type="predicted"/>
<keyword evidence="2" id="KW-1185">Reference proteome</keyword>
<sequence length="485" mass="55770">MVDYQPVERFLIFINISSHTGQNLADTLLQYFSDQDIDFKNCRGQTYDNASNMSGKYFGMQQILKNKNSLVDYIPCAAHSLNLVGQSAVDCCVEAVSFFNILNRLYTFFVASAHRWDVMMTHVKNQPECLVPKYPSDTRWSARADAAKAVFKVYHQLQSALQEISGDCNRNGSTRNEAGSLAKHIDTIEVALLCELWNDILQRFNINSKLLQSSTIELTPAIGLLKSLHIFLDECREKFDDYNQKAGDRCGNKTYKSESRRQPKRKRQIIDGDAADAMEGMSSQPNFNVNTFYVIIDQLKNALKKRIKAYSIVLQRFGVLTEYDSMTDEDIDIAVKRMVTVYSKDLCSDFLTEFRQFMCWYKEQRNYEEGSSAQNQVDSSAQKMFKMLHNSGVYQAFPNTEIVLRIYLCLMSTNCSGERSFSQLKRIKDAKRSTMAQWRLSVLSLLCIESDLLNKVNFKELIDKFAVIKARKFMLCIFCLKNILF</sequence>
<evidence type="ECO:0000313" key="3">
    <source>
        <dbReference type="RefSeq" id="XP_065667972.1"/>
    </source>
</evidence>
<gene>
    <name evidence="3" type="primary">LOC136088217</name>
</gene>
<evidence type="ECO:0000259" key="1">
    <source>
        <dbReference type="Pfam" id="PF05699"/>
    </source>
</evidence>
<dbReference type="Proteomes" id="UP001652625">
    <property type="component" value="Chromosome 12"/>
</dbReference>
<dbReference type="InterPro" id="IPR008906">
    <property type="entry name" value="HATC_C_dom"/>
</dbReference>
<accession>A0ABM4D149</accession>
<feature type="domain" description="HAT C-terminal dimerisation" evidence="1">
    <location>
        <begin position="396"/>
        <end position="452"/>
    </location>
</feature>
<dbReference type="InterPro" id="IPR012337">
    <property type="entry name" value="RNaseH-like_sf"/>
</dbReference>
<protein>
    <submittedName>
        <fullName evidence="3">Zinc finger MYM-type protein 1-like</fullName>
    </submittedName>
</protein>
<dbReference type="PANTHER" id="PTHR45749:SF23">
    <property type="entry name" value="ZINC FINGER MYM-TYPE PROTEIN 1-LIKE"/>
    <property type="match status" value="1"/>
</dbReference>
<dbReference type="GeneID" id="136088217"/>
<evidence type="ECO:0000313" key="2">
    <source>
        <dbReference type="Proteomes" id="UP001652625"/>
    </source>
</evidence>
<dbReference type="PANTHER" id="PTHR45749">
    <property type="match status" value="1"/>
</dbReference>
<organism evidence="2 3">
    <name type="scientific">Hydra vulgaris</name>
    <name type="common">Hydra</name>
    <name type="synonym">Hydra attenuata</name>
    <dbReference type="NCBI Taxonomy" id="6087"/>
    <lineage>
        <taxon>Eukaryota</taxon>
        <taxon>Metazoa</taxon>
        <taxon>Cnidaria</taxon>
        <taxon>Hydrozoa</taxon>
        <taxon>Hydroidolina</taxon>
        <taxon>Anthoathecata</taxon>
        <taxon>Aplanulata</taxon>
        <taxon>Hydridae</taxon>
        <taxon>Hydra</taxon>
    </lineage>
</organism>
<reference evidence="3" key="1">
    <citation type="submission" date="2025-08" db="UniProtKB">
        <authorList>
            <consortium name="RefSeq"/>
        </authorList>
    </citation>
    <scope>IDENTIFICATION</scope>
</reference>
<dbReference type="SUPFAM" id="SSF53098">
    <property type="entry name" value="Ribonuclease H-like"/>
    <property type="match status" value="1"/>
</dbReference>
<dbReference type="RefSeq" id="XP_065667972.1">
    <property type="nucleotide sequence ID" value="XM_065811900.1"/>
</dbReference>